<protein>
    <submittedName>
        <fullName evidence="2">Conjugative transfer: assembly</fullName>
    </submittedName>
</protein>
<dbReference type="AlphaFoldDB" id="A0A379SEK3"/>
<organism evidence="2 3">
    <name type="scientific">Salmonella enterica</name>
    <name type="common">Salmonella choleraesuis</name>
    <dbReference type="NCBI Taxonomy" id="28901"/>
    <lineage>
        <taxon>Bacteria</taxon>
        <taxon>Pseudomonadati</taxon>
        <taxon>Pseudomonadota</taxon>
        <taxon>Gammaproteobacteria</taxon>
        <taxon>Enterobacterales</taxon>
        <taxon>Enterobacteriaceae</taxon>
        <taxon>Salmonella</taxon>
    </lineage>
</organism>
<name>A0A379SEK3_SALER</name>
<reference evidence="2 3" key="1">
    <citation type="submission" date="2018-06" db="EMBL/GenBank/DDBJ databases">
        <authorList>
            <consortium name="Pathogen Informatics"/>
            <person name="Doyle S."/>
        </authorList>
    </citation>
    <scope>NUCLEOTIDE SEQUENCE [LARGE SCALE GENOMIC DNA]</scope>
    <source>
        <strain evidence="2 3">NCTC10718</strain>
    </source>
</reference>
<dbReference type="InterPro" id="IPR014118">
    <property type="entry name" value="T4SS_TraV"/>
</dbReference>
<dbReference type="Proteomes" id="UP000254332">
    <property type="component" value="Unassembled WGS sequence"/>
</dbReference>
<sequence length="195" mass="20243">MNKFIMPLLAGAGLLSGCAGMNSDFDCNTVAHDRCITMEQANQQAAGRSPSSPVMSGVDGDAGKTDAAVETLPRLAPVPVSPSQLTGIQAATRDAGTRSVRMTTGSLLLPASRPVRPDVGGPAVPSHRPAVSPALPASSPVTEARRYADTGGSPPVRVNPTTARLWIAGWIDRDDVMHQPSVVSFVVKPDHWAGS</sequence>
<accession>A0A379SEK3</accession>
<dbReference type="NCBIfam" id="TIGR02747">
    <property type="entry name" value="TraV"/>
    <property type="match status" value="1"/>
</dbReference>
<feature type="region of interest" description="Disordered" evidence="1">
    <location>
        <begin position="121"/>
        <end position="156"/>
    </location>
</feature>
<dbReference type="Pfam" id="PF09676">
    <property type="entry name" value="TraV"/>
    <property type="match status" value="1"/>
</dbReference>
<evidence type="ECO:0000313" key="3">
    <source>
        <dbReference type="Proteomes" id="UP000254332"/>
    </source>
</evidence>
<feature type="region of interest" description="Disordered" evidence="1">
    <location>
        <begin position="41"/>
        <end position="60"/>
    </location>
</feature>
<gene>
    <name evidence="2" type="primary">traV</name>
    <name evidence="2" type="ORF">NCTC10718_05168</name>
</gene>
<proteinExistence type="predicted"/>
<dbReference type="EMBL" id="UGWQ01000004">
    <property type="protein sequence ID" value="SUG27837.1"/>
    <property type="molecule type" value="Genomic_DNA"/>
</dbReference>
<dbReference type="PROSITE" id="PS51257">
    <property type="entry name" value="PROKAR_LIPOPROTEIN"/>
    <property type="match status" value="1"/>
</dbReference>
<evidence type="ECO:0000313" key="2">
    <source>
        <dbReference type="EMBL" id="SUG27837.1"/>
    </source>
</evidence>
<evidence type="ECO:0000256" key="1">
    <source>
        <dbReference type="SAM" id="MobiDB-lite"/>
    </source>
</evidence>
<feature type="compositionally biased region" description="Polar residues" evidence="1">
    <location>
        <begin position="41"/>
        <end position="54"/>
    </location>
</feature>
<feature type="compositionally biased region" description="Low complexity" evidence="1">
    <location>
        <begin position="129"/>
        <end position="141"/>
    </location>
</feature>